<evidence type="ECO:0000313" key="3">
    <source>
        <dbReference type="Proteomes" id="UP000251853"/>
    </source>
</evidence>
<evidence type="ECO:0000313" key="2">
    <source>
        <dbReference type="EMBL" id="SQB15593.1"/>
    </source>
</evidence>
<dbReference type="EMBL" id="UAVW01000018">
    <property type="protein sequence ID" value="SQB15593.1"/>
    <property type="molecule type" value="Genomic_DNA"/>
</dbReference>
<dbReference type="Proteomes" id="UP000251853">
    <property type="component" value="Unassembled WGS sequence"/>
</dbReference>
<name>A0A2X2URJ7_9FIRM</name>
<dbReference type="AlphaFoldDB" id="A0A2X2URJ7"/>
<sequence length="70" mass="7585">MKLIFEKGTPGRHCHLLPDCDVPVHEIGIGRERKLNLPELSENEISRHYTGLAGGPTASTTASIPWAPAP</sequence>
<feature type="region of interest" description="Disordered" evidence="1">
    <location>
        <begin position="49"/>
        <end position="70"/>
    </location>
</feature>
<keyword evidence="3" id="KW-1185">Reference proteome</keyword>
<evidence type="ECO:0000256" key="1">
    <source>
        <dbReference type="SAM" id="MobiDB-lite"/>
    </source>
</evidence>
<protein>
    <submittedName>
        <fullName evidence="2">Glycine dehydrogenase subunit 2</fullName>
    </submittedName>
</protein>
<accession>A0A2X2URJ7</accession>
<gene>
    <name evidence="2" type="ORF">NCTC11224_04670</name>
</gene>
<organism evidence="2 3">
    <name type="scientific">Enterocloster clostridioformis</name>
    <dbReference type="NCBI Taxonomy" id="1531"/>
    <lineage>
        <taxon>Bacteria</taxon>
        <taxon>Bacillati</taxon>
        <taxon>Bacillota</taxon>
        <taxon>Clostridia</taxon>
        <taxon>Lachnospirales</taxon>
        <taxon>Lachnospiraceae</taxon>
        <taxon>Enterocloster</taxon>
    </lineage>
</organism>
<reference evidence="2 3" key="1">
    <citation type="submission" date="2018-06" db="EMBL/GenBank/DDBJ databases">
        <authorList>
            <consortium name="Pathogen Informatics"/>
            <person name="Doyle S."/>
        </authorList>
    </citation>
    <scope>NUCLEOTIDE SEQUENCE [LARGE SCALE GENOMIC DNA]</scope>
    <source>
        <strain evidence="2 3">NCTC11224</strain>
    </source>
</reference>
<proteinExistence type="predicted"/>
<dbReference type="Gene3D" id="6.20.440.10">
    <property type="match status" value="1"/>
</dbReference>